<dbReference type="EMBL" id="FJUW01000007">
    <property type="protein sequence ID" value="CZS94046.1"/>
    <property type="molecule type" value="Genomic_DNA"/>
</dbReference>
<evidence type="ECO:0000313" key="3">
    <source>
        <dbReference type="Proteomes" id="UP000178129"/>
    </source>
</evidence>
<protein>
    <submittedName>
        <fullName evidence="2">Uncharacterized protein</fullName>
    </submittedName>
</protein>
<gene>
    <name evidence="2" type="ORF">RCO7_08129</name>
</gene>
<sequence length="214" mass="24633">MFTMNGYTVTPNHRQNRRRERPGSRTRRTITRKASVHFDLHEGIIDAHDAEIYLPSHRAKPSPLLRQNFDQNWQRWKARQAEEKAVAEMDRFQAEKEQLLLFGGELGDDELYRLGILYNDNEDLPQDFESSTIACDVPFQQSVPMFTLRQDTPQSLPPLALECPNHDNTASVSSPHRILGFNSGDWTFIHTPYHADLSSSPSSEPETWILIDDS</sequence>
<dbReference type="Proteomes" id="UP000178129">
    <property type="component" value="Unassembled WGS sequence"/>
</dbReference>
<keyword evidence="3" id="KW-1185">Reference proteome</keyword>
<dbReference type="AlphaFoldDB" id="A0A1E1K7I7"/>
<organism evidence="2 3">
    <name type="scientific">Rhynchosporium graminicola</name>
    <dbReference type="NCBI Taxonomy" id="2792576"/>
    <lineage>
        <taxon>Eukaryota</taxon>
        <taxon>Fungi</taxon>
        <taxon>Dikarya</taxon>
        <taxon>Ascomycota</taxon>
        <taxon>Pezizomycotina</taxon>
        <taxon>Leotiomycetes</taxon>
        <taxon>Helotiales</taxon>
        <taxon>Ploettnerulaceae</taxon>
        <taxon>Rhynchosporium</taxon>
    </lineage>
</organism>
<feature type="compositionally biased region" description="Basic residues" evidence="1">
    <location>
        <begin position="14"/>
        <end position="27"/>
    </location>
</feature>
<reference evidence="3" key="1">
    <citation type="submission" date="2016-03" db="EMBL/GenBank/DDBJ databases">
        <authorList>
            <person name="Ploux O."/>
        </authorList>
    </citation>
    <scope>NUCLEOTIDE SEQUENCE [LARGE SCALE GENOMIC DNA]</scope>
    <source>
        <strain evidence="3">UK7</strain>
    </source>
</reference>
<evidence type="ECO:0000256" key="1">
    <source>
        <dbReference type="SAM" id="MobiDB-lite"/>
    </source>
</evidence>
<name>A0A1E1K7I7_9HELO</name>
<feature type="region of interest" description="Disordered" evidence="1">
    <location>
        <begin position="1"/>
        <end position="27"/>
    </location>
</feature>
<accession>A0A1E1K7I7</accession>
<evidence type="ECO:0000313" key="2">
    <source>
        <dbReference type="EMBL" id="CZS94046.1"/>
    </source>
</evidence>
<dbReference type="InParanoid" id="A0A1E1K7I7"/>
<feature type="compositionally biased region" description="Polar residues" evidence="1">
    <location>
        <begin position="1"/>
        <end position="13"/>
    </location>
</feature>
<comment type="caution">
    <text evidence="2">The sequence shown here is derived from an EMBL/GenBank/DDBJ whole genome shotgun (WGS) entry which is preliminary data.</text>
</comment>
<proteinExistence type="predicted"/>